<keyword evidence="3" id="KW-1185">Reference proteome</keyword>
<dbReference type="EMBL" id="VSWC01000105">
    <property type="protein sequence ID" value="KAA1087709.1"/>
    <property type="molecule type" value="Genomic_DNA"/>
</dbReference>
<feature type="region of interest" description="Disordered" evidence="1">
    <location>
        <begin position="35"/>
        <end position="82"/>
    </location>
</feature>
<proteinExistence type="predicted"/>
<sequence length="527" mass="58178">MITRNNATTDNVIPLSDPEAILKAGNAEKRRIKQISTQSTTLLPSTTTTTPPGIMANEVPPTGSQGQPADSTRDSTRTADGTDMSTAKEWFKATLKIQHSSIAQAQEDRRQALEDRRADRQLFLAAHQTSATRIARLEDLLLAMNVKNKVNAKPVQTAPGRVDLQKFRTSDGPTYRGPFQETESFLRWIHGVQIFFETKDVSNAADKIKILGNLIAETNLQSFYANEAAGFLTRSWEEFKTRMFDFALPTNWRLGLQRQIRKLDMAPNETFLEYSTRARTVQSLFNFDTEKTSKLGDLQLAQFVVYGLPDALQDRINERQLLEVTPFNYGPFEKQANASFLTLQRPAEPSAPTRAASSAPPTLSRDEFIWRVHSFLDSQGLCHFCKKHCGNANGTCPGPINRAHVDIPANYQTPPKPPNYVAPRAWSKEVPAPGKPTNPPAGRPTVRAASVAGISASSPLEAQVSALTLDAAIREDNRFGDQFDDEGCFPSLDAAAVAALEDLDNQLLLNEIEKVTQADLADRIAGQ</sequence>
<feature type="compositionally biased region" description="Low complexity" evidence="1">
    <location>
        <begin position="36"/>
        <end position="52"/>
    </location>
</feature>
<protein>
    <recommendedName>
        <fullName evidence="4">Retrotransposon gag domain-containing protein</fullName>
    </recommendedName>
</protein>
<gene>
    <name evidence="2" type="ORF">PGT21_035973</name>
</gene>
<dbReference type="OrthoDB" id="2505542at2759"/>
<comment type="caution">
    <text evidence="2">The sequence shown here is derived from an EMBL/GenBank/DDBJ whole genome shotgun (WGS) entry which is preliminary data.</text>
</comment>
<accession>A0A5B0NIL9</accession>
<dbReference type="AlphaFoldDB" id="A0A5B0NIL9"/>
<dbReference type="Proteomes" id="UP000324748">
    <property type="component" value="Unassembled WGS sequence"/>
</dbReference>
<organism evidence="2 3">
    <name type="scientific">Puccinia graminis f. sp. tritici</name>
    <dbReference type="NCBI Taxonomy" id="56615"/>
    <lineage>
        <taxon>Eukaryota</taxon>
        <taxon>Fungi</taxon>
        <taxon>Dikarya</taxon>
        <taxon>Basidiomycota</taxon>
        <taxon>Pucciniomycotina</taxon>
        <taxon>Pucciniomycetes</taxon>
        <taxon>Pucciniales</taxon>
        <taxon>Pucciniaceae</taxon>
        <taxon>Puccinia</taxon>
    </lineage>
</organism>
<evidence type="ECO:0000313" key="3">
    <source>
        <dbReference type="Proteomes" id="UP000324748"/>
    </source>
</evidence>
<reference evidence="2 3" key="1">
    <citation type="submission" date="2019-05" db="EMBL/GenBank/DDBJ databases">
        <title>Emergence of the Ug99 lineage of the wheat stem rust pathogen through somatic hybridization.</title>
        <authorList>
            <person name="Li F."/>
            <person name="Upadhyaya N.M."/>
            <person name="Sperschneider J."/>
            <person name="Matny O."/>
            <person name="Nguyen-Phuc H."/>
            <person name="Mago R."/>
            <person name="Raley C."/>
            <person name="Miller M.E."/>
            <person name="Silverstein K.A.T."/>
            <person name="Henningsen E."/>
            <person name="Hirsch C.D."/>
            <person name="Visser B."/>
            <person name="Pretorius Z.A."/>
            <person name="Steffenson B.J."/>
            <person name="Schwessinger B."/>
            <person name="Dodds P.N."/>
            <person name="Figueroa M."/>
        </authorList>
    </citation>
    <scope>NUCLEOTIDE SEQUENCE [LARGE SCALE GENOMIC DNA]</scope>
    <source>
        <strain evidence="2">21-0</strain>
    </source>
</reference>
<evidence type="ECO:0008006" key="4">
    <source>
        <dbReference type="Google" id="ProtNLM"/>
    </source>
</evidence>
<name>A0A5B0NIL9_PUCGR</name>
<evidence type="ECO:0000313" key="2">
    <source>
        <dbReference type="EMBL" id="KAA1087709.1"/>
    </source>
</evidence>
<evidence type="ECO:0000256" key="1">
    <source>
        <dbReference type="SAM" id="MobiDB-lite"/>
    </source>
</evidence>